<dbReference type="GO" id="GO:0007059">
    <property type="term" value="P:chromosome segregation"/>
    <property type="evidence" value="ECO:0007669"/>
    <property type="project" value="UniProtKB-KW"/>
</dbReference>
<reference evidence="6 7" key="1">
    <citation type="submission" date="2019-05" db="EMBL/GenBank/DDBJ databases">
        <authorList>
            <consortium name="Pathogen Informatics"/>
        </authorList>
    </citation>
    <scope>NUCLEOTIDE SEQUENCE [LARGE SCALE GENOMIC DNA]</scope>
    <source>
        <strain evidence="6 7">NCTC503</strain>
    </source>
</reference>
<dbReference type="Gene3D" id="1.10.10.2830">
    <property type="match status" value="1"/>
</dbReference>
<protein>
    <submittedName>
        <fullName evidence="6">Spo0J</fullName>
    </submittedName>
</protein>
<dbReference type="Gene3D" id="3.90.1530.30">
    <property type="match status" value="1"/>
</dbReference>
<dbReference type="SUPFAM" id="SSF110849">
    <property type="entry name" value="ParB/Sulfiredoxin"/>
    <property type="match status" value="1"/>
</dbReference>
<dbReference type="InterPro" id="IPR004437">
    <property type="entry name" value="ParB/RepB/Spo0J"/>
</dbReference>
<evidence type="ECO:0000313" key="6">
    <source>
        <dbReference type="EMBL" id="VTQ96605.1"/>
    </source>
</evidence>
<keyword evidence="3" id="KW-0159">Chromosome partition</keyword>
<evidence type="ECO:0000259" key="5">
    <source>
        <dbReference type="PROSITE" id="PS50943"/>
    </source>
</evidence>
<comment type="subcellular location">
    <subcellularLocation>
        <location evidence="1">Cytoplasm</location>
        <location evidence="1">Nucleoid</location>
    </subcellularLocation>
</comment>
<evidence type="ECO:0000313" key="7">
    <source>
        <dbReference type="Proteomes" id="UP000308489"/>
    </source>
</evidence>
<dbReference type="AlphaFoldDB" id="A0A4U9RVY5"/>
<dbReference type="FunFam" id="1.10.10.2830:FF:000001">
    <property type="entry name" value="Chromosome partitioning protein ParB"/>
    <property type="match status" value="1"/>
</dbReference>
<feature type="domain" description="HTH cro/C1-type" evidence="5">
    <location>
        <begin position="152"/>
        <end position="173"/>
    </location>
</feature>
<dbReference type="InterPro" id="IPR057240">
    <property type="entry name" value="ParB_dimer_C"/>
</dbReference>
<comment type="similarity">
    <text evidence="2">Belongs to the ParB family.</text>
</comment>
<dbReference type="GO" id="GO:0003677">
    <property type="term" value="F:DNA binding"/>
    <property type="evidence" value="ECO:0007669"/>
    <property type="project" value="UniProtKB-KW"/>
</dbReference>
<dbReference type="GO" id="GO:0009295">
    <property type="term" value="C:nucleoid"/>
    <property type="evidence" value="ECO:0007669"/>
    <property type="project" value="UniProtKB-SubCell"/>
</dbReference>
<dbReference type="OrthoDB" id="9802051at2"/>
<dbReference type="Pfam" id="PF02195">
    <property type="entry name" value="ParB_N"/>
    <property type="match status" value="1"/>
</dbReference>
<evidence type="ECO:0000256" key="2">
    <source>
        <dbReference type="ARBA" id="ARBA00006295"/>
    </source>
</evidence>
<dbReference type="SMART" id="SM00470">
    <property type="entry name" value="ParB"/>
    <property type="match status" value="1"/>
</dbReference>
<dbReference type="Pfam" id="PF23552">
    <property type="entry name" value="ParB_C"/>
    <property type="match status" value="1"/>
</dbReference>
<dbReference type="PANTHER" id="PTHR33375">
    <property type="entry name" value="CHROMOSOME-PARTITIONING PROTEIN PARB-RELATED"/>
    <property type="match status" value="1"/>
</dbReference>
<name>A0A4U9RVY5_HATHI</name>
<dbReference type="InterPro" id="IPR001387">
    <property type="entry name" value="Cro/C1-type_HTH"/>
</dbReference>
<accession>A0A4U9RVY5</accession>
<gene>
    <name evidence="6" type="primary">parB</name>
    <name evidence="6" type="ORF">NCTC503_02751</name>
</gene>
<dbReference type="Proteomes" id="UP000308489">
    <property type="component" value="Chromosome 1"/>
</dbReference>
<dbReference type="NCBIfam" id="TIGR00180">
    <property type="entry name" value="parB_part"/>
    <property type="match status" value="1"/>
</dbReference>
<organism evidence="6 7">
    <name type="scientific">Hathewaya histolytica</name>
    <name type="common">Clostridium histolyticum</name>
    <dbReference type="NCBI Taxonomy" id="1498"/>
    <lineage>
        <taxon>Bacteria</taxon>
        <taxon>Bacillati</taxon>
        <taxon>Bacillota</taxon>
        <taxon>Clostridia</taxon>
        <taxon>Eubacteriales</taxon>
        <taxon>Clostridiaceae</taxon>
        <taxon>Hathewaya</taxon>
    </lineage>
</organism>
<keyword evidence="7" id="KW-1185">Reference proteome</keyword>
<dbReference type="GO" id="GO:0045881">
    <property type="term" value="P:positive regulation of sporulation resulting in formation of a cellular spore"/>
    <property type="evidence" value="ECO:0007669"/>
    <property type="project" value="TreeGrafter"/>
</dbReference>
<dbReference type="EMBL" id="LR590481">
    <property type="protein sequence ID" value="VTQ96605.1"/>
    <property type="molecule type" value="Genomic_DNA"/>
</dbReference>
<dbReference type="FunFam" id="3.90.1530.30:FF:000001">
    <property type="entry name" value="Chromosome partitioning protein ParB"/>
    <property type="match status" value="1"/>
</dbReference>
<dbReference type="InterPro" id="IPR041468">
    <property type="entry name" value="HTH_ParB/Spo0J"/>
</dbReference>
<dbReference type="CDD" id="cd16393">
    <property type="entry name" value="SPO0J_N"/>
    <property type="match status" value="1"/>
</dbReference>
<dbReference type="InterPro" id="IPR003115">
    <property type="entry name" value="ParB_N"/>
</dbReference>
<dbReference type="KEGG" id="hhw:NCTC503_02751"/>
<evidence type="ECO:0000256" key="4">
    <source>
        <dbReference type="ARBA" id="ARBA00023125"/>
    </source>
</evidence>
<proteinExistence type="inferred from homology"/>
<sequence>MAKRHGLGKGLGALIPETIEEFKESNKEDVSIKKEEEKPTSKISLNLIKPNPEQPRKNFDEEKIKELSLSIKENGIIQPLILKKVDNSTYLIIAGERRWRAARLANMKEVPAVVLEDVKDKEILKLSLIENIQREDLNPIEEAIAYEKLIVELKLTQEELSEKLGKSRTSITNCLRLLNLDKRVQEYLVDGVISEGHGRALLALKNKDIQYKIAQEIIDKGLSVRGVEYLVKELSKEKKEGKRLNDTNSPFMKDIENRLRDYFGTKVSLNNTGKDKGKIQIEYYSNQDLQRIMEILKL</sequence>
<dbReference type="RefSeq" id="WP_138211211.1">
    <property type="nucleotide sequence ID" value="NZ_CBCRUQ010000026.1"/>
</dbReference>
<dbReference type="Pfam" id="PF17762">
    <property type="entry name" value="HTH_ParB"/>
    <property type="match status" value="1"/>
</dbReference>
<dbReference type="PROSITE" id="PS50943">
    <property type="entry name" value="HTH_CROC1"/>
    <property type="match status" value="1"/>
</dbReference>
<evidence type="ECO:0000256" key="3">
    <source>
        <dbReference type="ARBA" id="ARBA00022829"/>
    </source>
</evidence>
<dbReference type="InterPro" id="IPR036086">
    <property type="entry name" value="ParB/Sulfiredoxin_sf"/>
</dbReference>
<dbReference type="GO" id="GO:0005694">
    <property type="term" value="C:chromosome"/>
    <property type="evidence" value="ECO:0007669"/>
    <property type="project" value="TreeGrafter"/>
</dbReference>
<dbReference type="PANTHER" id="PTHR33375:SF1">
    <property type="entry name" value="CHROMOSOME-PARTITIONING PROTEIN PARB-RELATED"/>
    <property type="match status" value="1"/>
</dbReference>
<dbReference type="InterPro" id="IPR050336">
    <property type="entry name" value="Chromosome_partition/occlusion"/>
</dbReference>
<dbReference type="SUPFAM" id="SSF109709">
    <property type="entry name" value="KorB DNA-binding domain-like"/>
    <property type="match status" value="1"/>
</dbReference>
<evidence type="ECO:0000256" key="1">
    <source>
        <dbReference type="ARBA" id="ARBA00004453"/>
    </source>
</evidence>
<keyword evidence="4" id="KW-0238">DNA-binding</keyword>